<dbReference type="UniPathway" id="UPA00034">
    <property type="reaction ID" value="UER00015"/>
</dbReference>
<dbReference type="InterPro" id="IPR001341">
    <property type="entry name" value="Asp_kinase"/>
</dbReference>
<dbReference type="NCBIfam" id="TIGR00657">
    <property type="entry name" value="asp_kinases"/>
    <property type="match status" value="1"/>
</dbReference>
<evidence type="ECO:0000256" key="6">
    <source>
        <dbReference type="ARBA" id="ARBA00022679"/>
    </source>
</evidence>
<dbReference type="AlphaFoldDB" id="A0A7V4E2Q0"/>
<accession>A0A7V4E2Q0</accession>
<dbReference type="InterPro" id="IPR045865">
    <property type="entry name" value="ACT-like_dom_sf"/>
</dbReference>
<comment type="pathway">
    <text evidence="2 14">Amino-acid biosynthesis; L-methionine biosynthesis via de novo pathway; L-homoserine from L-aspartate: step 1/3.</text>
</comment>
<dbReference type="GO" id="GO:0009088">
    <property type="term" value="P:threonine biosynthetic process"/>
    <property type="evidence" value="ECO:0007669"/>
    <property type="project" value="UniProtKB-UniPathway"/>
</dbReference>
<dbReference type="UniPathway" id="UPA00050">
    <property type="reaction ID" value="UER00461"/>
</dbReference>
<dbReference type="GO" id="GO:0005524">
    <property type="term" value="F:ATP binding"/>
    <property type="evidence" value="ECO:0007669"/>
    <property type="project" value="UniProtKB-KW"/>
</dbReference>
<keyword evidence="8 13" id="KW-0418">Kinase</keyword>
<evidence type="ECO:0000256" key="8">
    <source>
        <dbReference type="ARBA" id="ARBA00022777"/>
    </source>
</evidence>
<evidence type="ECO:0000256" key="2">
    <source>
        <dbReference type="ARBA" id="ARBA00004986"/>
    </source>
</evidence>
<evidence type="ECO:0000256" key="12">
    <source>
        <dbReference type="PIRSR" id="PIRSR000726-1"/>
    </source>
</evidence>
<organism evidence="16">
    <name type="scientific">candidate division WOR-3 bacterium</name>
    <dbReference type="NCBI Taxonomy" id="2052148"/>
    <lineage>
        <taxon>Bacteria</taxon>
        <taxon>Bacteria division WOR-3</taxon>
    </lineage>
</organism>
<comment type="pathway">
    <text evidence="3 14">Amino-acid biosynthesis; L-threonine biosynthesis; L-threonine from L-aspartate: step 1/5.</text>
</comment>
<keyword evidence="9 12" id="KW-0067">ATP-binding</keyword>
<dbReference type="SUPFAM" id="SSF55021">
    <property type="entry name" value="ACT-like"/>
    <property type="match status" value="1"/>
</dbReference>
<comment type="caution">
    <text evidence="16">The sequence shown here is derived from an EMBL/GenBank/DDBJ whole genome shotgun (WGS) entry which is preliminary data.</text>
</comment>
<keyword evidence="6 13" id="KW-0808">Transferase</keyword>
<dbReference type="EMBL" id="DTDR01000033">
    <property type="protein sequence ID" value="HGK63164.1"/>
    <property type="molecule type" value="Genomic_DNA"/>
</dbReference>
<evidence type="ECO:0000256" key="10">
    <source>
        <dbReference type="ARBA" id="ARBA00023154"/>
    </source>
</evidence>
<dbReference type="UniPathway" id="UPA00051">
    <property type="reaction ID" value="UER00462"/>
</dbReference>
<comment type="pathway">
    <text evidence="1 14">Amino-acid biosynthesis; L-lysine biosynthesis via DAP pathway; (S)-tetrahydrodipicolinate from L-aspartate: step 1/4.</text>
</comment>
<dbReference type="FunFam" id="3.40.1160.10:FF:000002">
    <property type="entry name" value="Aspartokinase"/>
    <property type="match status" value="1"/>
</dbReference>
<evidence type="ECO:0000256" key="9">
    <source>
        <dbReference type="ARBA" id="ARBA00022840"/>
    </source>
</evidence>
<name>A0A7V4E2Q0_UNCW3</name>
<evidence type="ECO:0000256" key="5">
    <source>
        <dbReference type="ARBA" id="ARBA00022605"/>
    </source>
</evidence>
<dbReference type="PANTHER" id="PTHR21499">
    <property type="entry name" value="ASPARTATE KINASE"/>
    <property type="match status" value="1"/>
</dbReference>
<dbReference type="InterPro" id="IPR041740">
    <property type="entry name" value="AKii-LysC-BS"/>
</dbReference>
<keyword evidence="5 14" id="KW-0028">Amino-acid biosynthesis</keyword>
<sequence>MKIAVLKFGGSSLKNLTRIKKVAQIIKNTLKKGYFPCVVVSAMGDTTDYLFHLAKKLNKKPPERELAMLLSSGERISAALLSIALQDIGIEALSFTGSQIGIITDNDFTEARIKMIKGERLKEAIKEKKVPIVMGFQGVSFDKEITLLGRGGSDITAIALAIALDASHCEIYSDVDGVYTEDPYLFKKVKLIKKLTYEEMFELGNFGAEVLHPRACLLAEKYNLKLILKSSFNKKGETMITNEKEFEEIKVKGITHQKDLVLFSLINIPKKTKCLHQVISYLSERKLQPLFFSHGLPDKNLFDLIFIMKKEVALECENLLKKLKKEVGWKKILKKEKMASFSLVGGEIGHSGEILQKLFATLTKNHIHIEGFALSPNRITCFLPEKSLKKTITILLKTFQLAE</sequence>
<evidence type="ECO:0000256" key="1">
    <source>
        <dbReference type="ARBA" id="ARBA00004766"/>
    </source>
</evidence>
<feature type="binding site" evidence="12">
    <location>
        <position position="74"/>
    </location>
    <ligand>
        <name>substrate</name>
    </ligand>
</feature>
<dbReference type="Pfam" id="PF00696">
    <property type="entry name" value="AA_kinase"/>
    <property type="match status" value="1"/>
</dbReference>
<proteinExistence type="inferred from homology"/>
<protein>
    <recommendedName>
        <fullName evidence="13">Aspartokinase</fullName>
        <ecNumber evidence="13">2.7.2.4</ecNumber>
    </recommendedName>
</protein>
<feature type="binding site" evidence="12">
    <location>
        <position position="179"/>
    </location>
    <ligand>
        <name>ATP</name>
        <dbReference type="ChEBI" id="CHEBI:30616"/>
    </ligand>
</feature>
<dbReference type="PIRSF" id="PIRSF000726">
    <property type="entry name" value="Asp_kin"/>
    <property type="match status" value="1"/>
</dbReference>
<comment type="similarity">
    <text evidence="4 13">Belongs to the aspartokinase family.</text>
</comment>
<feature type="binding site" evidence="12">
    <location>
        <begin position="7"/>
        <end position="10"/>
    </location>
    <ligand>
        <name>ATP</name>
        <dbReference type="ChEBI" id="CHEBI:30616"/>
    </ligand>
</feature>
<gene>
    <name evidence="16" type="ORF">ENU74_00980</name>
</gene>
<comment type="catalytic activity">
    <reaction evidence="11 13">
        <text>L-aspartate + ATP = 4-phospho-L-aspartate + ADP</text>
        <dbReference type="Rhea" id="RHEA:23776"/>
        <dbReference type="ChEBI" id="CHEBI:29991"/>
        <dbReference type="ChEBI" id="CHEBI:30616"/>
        <dbReference type="ChEBI" id="CHEBI:57535"/>
        <dbReference type="ChEBI" id="CHEBI:456216"/>
        <dbReference type="EC" id="2.7.2.4"/>
    </reaction>
</comment>
<evidence type="ECO:0000256" key="3">
    <source>
        <dbReference type="ARBA" id="ARBA00005139"/>
    </source>
</evidence>
<keyword evidence="10" id="KW-0457">Lysine biosynthesis</keyword>
<feature type="binding site" evidence="12">
    <location>
        <position position="47"/>
    </location>
    <ligand>
        <name>substrate</name>
    </ligand>
</feature>
<dbReference type="EC" id="2.7.2.4" evidence="13"/>
<evidence type="ECO:0000259" key="15">
    <source>
        <dbReference type="Pfam" id="PF00696"/>
    </source>
</evidence>
<evidence type="ECO:0000313" key="16">
    <source>
        <dbReference type="EMBL" id="HGK63164.1"/>
    </source>
</evidence>
<dbReference type="Gene3D" id="3.30.70.260">
    <property type="match status" value="2"/>
</dbReference>
<dbReference type="NCBIfam" id="NF005154">
    <property type="entry name" value="PRK06635.1-2"/>
    <property type="match status" value="1"/>
</dbReference>
<evidence type="ECO:0000256" key="4">
    <source>
        <dbReference type="ARBA" id="ARBA00010122"/>
    </source>
</evidence>
<dbReference type="SUPFAM" id="SSF53633">
    <property type="entry name" value="Carbamate kinase-like"/>
    <property type="match status" value="1"/>
</dbReference>
<dbReference type="Gene3D" id="3.40.1160.10">
    <property type="entry name" value="Acetylglutamate kinase-like"/>
    <property type="match status" value="1"/>
</dbReference>
<keyword evidence="7 12" id="KW-0547">Nucleotide-binding</keyword>
<dbReference type="GO" id="GO:0009090">
    <property type="term" value="P:homoserine biosynthetic process"/>
    <property type="evidence" value="ECO:0007669"/>
    <property type="project" value="TreeGrafter"/>
</dbReference>
<dbReference type="PANTHER" id="PTHR21499:SF3">
    <property type="entry name" value="ASPARTOKINASE"/>
    <property type="match status" value="1"/>
</dbReference>
<evidence type="ECO:0000256" key="11">
    <source>
        <dbReference type="ARBA" id="ARBA00047872"/>
    </source>
</evidence>
<evidence type="ECO:0000256" key="7">
    <source>
        <dbReference type="ARBA" id="ARBA00022741"/>
    </source>
</evidence>
<dbReference type="GO" id="GO:0005829">
    <property type="term" value="C:cytosol"/>
    <property type="evidence" value="ECO:0007669"/>
    <property type="project" value="TreeGrafter"/>
</dbReference>
<dbReference type="InterPro" id="IPR036393">
    <property type="entry name" value="AceGlu_kinase-like_sf"/>
</dbReference>
<dbReference type="InterPro" id="IPR001048">
    <property type="entry name" value="Asp/Glu/Uridylate_kinase"/>
</dbReference>
<dbReference type="GO" id="GO:0004072">
    <property type="term" value="F:aspartate kinase activity"/>
    <property type="evidence" value="ECO:0007669"/>
    <property type="project" value="UniProtKB-EC"/>
</dbReference>
<dbReference type="InterPro" id="IPR018042">
    <property type="entry name" value="Aspartate_kinase_CS"/>
</dbReference>
<dbReference type="CDD" id="cd04261">
    <property type="entry name" value="AAK_AKii-LysC-BS"/>
    <property type="match status" value="1"/>
</dbReference>
<feature type="domain" description="Aspartate/glutamate/uridylate kinase" evidence="15">
    <location>
        <begin position="2"/>
        <end position="229"/>
    </location>
</feature>
<dbReference type="PROSITE" id="PS00324">
    <property type="entry name" value="ASPARTOKINASE"/>
    <property type="match status" value="1"/>
</dbReference>
<evidence type="ECO:0000256" key="14">
    <source>
        <dbReference type="RuleBase" id="RU004249"/>
    </source>
</evidence>
<evidence type="ECO:0000256" key="13">
    <source>
        <dbReference type="RuleBase" id="RU003448"/>
    </source>
</evidence>
<reference evidence="16" key="1">
    <citation type="journal article" date="2020" name="mSystems">
        <title>Genome- and Community-Level Interaction Insights into Carbon Utilization and Element Cycling Functions of Hydrothermarchaeota in Hydrothermal Sediment.</title>
        <authorList>
            <person name="Zhou Z."/>
            <person name="Liu Y."/>
            <person name="Xu W."/>
            <person name="Pan J."/>
            <person name="Luo Z.H."/>
            <person name="Li M."/>
        </authorList>
    </citation>
    <scope>NUCLEOTIDE SEQUENCE [LARGE SCALE GENOMIC DNA]</scope>
    <source>
        <strain evidence="16">SpSt-697</strain>
    </source>
</reference>
<dbReference type="InterPro" id="IPR005260">
    <property type="entry name" value="Asp_kin_monofn"/>
</dbReference>
<dbReference type="GO" id="GO:0009089">
    <property type="term" value="P:lysine biosynthetic process via diaminopimelate"/>
    <property type="evidence" value="ECO:0007669"/>
    <property type="project" value="UniProtKB-UniPathway"/>
</dbReference>
<dbReference type="NCBIfam" id="NF005155">
    <property type="entry name" value="PRK06635.1-4"/>
    <property type="match status" value="1"/>
</dbReference>